<comment type="caution">
    <text evidence="2">The sequence shown here is derived from an EMBL/GenBank/DDBJ whole genome shotgun (WGS) entry which is preliminary data.</text>
</comment>
<keyword evidence="3" id="KW-1185">Reference proteome</keyword>
<proteinExistence type="predicted"/>
<dbReference type="RefSeq" id="WP_218317878.1">
    <property type="nucleotide sequence ID" value="NZ_JAGSPB010000003.1"/>
</dbReference>
<name>A0ABS6SQI3_9SPHN</name>
<reference evidence="2 3" key="1">
    <citation type="submission" date="2021-04" db="EMBL/GenBank/DDBJ databases">
        <authorList>
            <person name="Pira H."/>
            <person name="Risdian C."/>
            <person name="Wink J."/>
        </authorList>
    </citation>
    <scope>NUCLEOTIDE SEQUENCE [LARGE SCALE GENOMIC DNA]</scope>
    <source>
        <strain evidence="2 3">WH131</strain>
    </source>
</reference>
<dbReference type="Pfam" id="PF08327">
    <property type="entry name" value="AHSA1"/>
    <property type="match status" value="1"/>
</dbReference>
<gene>
    <name evidence="2" type="ORF">KCG45_13785</name>
</gene>
<evidence type="ECO:0000313" key="3">
    <source>
        <dbReference type="Proteomes" id="UP000699975"/>
    </source>
</evidence>
<feature type="domain" description="Activator of Hsp90 ATPase homologue 1/2-like C-terminal" evidence="1">
    <location>
        <begin position="20"/>
        <end position="152"/>
    </location>
</feature>
<evidence type="ECO:0000313" key="2">
    <source>
        <dbReference type="EMBL" id="MBV7267255.1"/>
    </source>
</evidence>
<dbReference type="Proteomes" id="UP000699975">
    <property type="component" value="Unassembled WGS sequence"/>
</dbReference>
<accession>A0ABS6SQI3</accession>
<protein>
    <submittedName>
        <fullName evidence="2">SRPBCC family protein</fullName>
    </submittedName>
</protein>
<dbReference type="EMBL" id="JAGSPB010000003">
    <property type="protein sequence ID" value="MBV7267255.1"/>
    <property type="molecule type" value="Genomic_DNA"/>
</dbReference>
<dbReference type="CDD" id="cd08899">
    <property type="entry name" value="SRPBCC_CalC_Aha1-like_6"/>
    <property type="match status" value="1"/>
</dbReference>
<evidence type="ECO:0000259" key="1">
    <source>
        <dbReference type="Pfam" id="PF08327"/>
    </source>
</evidence>
<dbReference type="InterPro" id="IPR013538">
    <property type="entry name" value="ASHA1/2-like_C"/>
</dbReference>
<organism evidence="2 3">
    <name type="scientific">Erythrobacter ani</name>
    <dbReference type="NCBI Taxonomy" id="2827235"/>
    <lineage>
        <taxon>Bacteria</taxon>
        <taxon>Pseudomonadati</taxon>
        <taxon>Pseudomonadota</taxon>
        <taxon>Alphaproteobacteria</taxon>
        <taxon>Sphingomonadales</taxon>
        <taxon>Erythrobacteraceae</taxon>
        <taxon>Erythrobacter/Porphyrobacter group</taxon>
        <taxon>Erythrobacter</taxon>
    </lineage>
</organism>
<sequence length="175" mass="19902">MTDYGKQTGPTQLEFTRMFDASPAKVWEFLVDGEKRKLWFCGGSTADRPGGRIVFDFDHRRLSDRSPPKKYASEEVVTHFGEVITYDPPRHLVFTWFEAEGEGESTVDISLRESEAGKTELLLVHTGVAGRDMLIGVLAGWHSHFDLLAEVLTGQRTTDFWVRDTELEEEYSTLL</sequence>